<sequence>MKDPIVEEIRKAREDHAKEFNHDITAICADLKRIEKECGHEVVSFPPKLLIKGLRRPQTAH</sequence>
<protein>
    <submittedName>
        <fullName evidence="1">Uncharacterized protein</fullName>
    </submittedName>
</protein>
<evidence type="ECO:0000313" key="1">
    <source>
        <dbReference type="EMBL" id="MBK1619110.1"/>
    </source>
</evidence>
<proteinExistence type="predicted"/>
<organism evidence="1 2">
    <name type="scientific">Lamprobacter modestohalophilus</name>
    <dbReference type="NCBI Taxonomy" id="1064514"/>
    <lineage>
        <taxon>Bacteria</taxon>
        <taxon>Pseudomonadati</taxon>
        <taxon>Pseudomonadota</taxon>
        <taxon>Gammaproteobacteria</taxon>
        <taxon>Chromatiales</taxon>
        <taxon>Chromatiaceae</taxon>
        <taxon>Lamprobacter</taxon>
    </lineage>
</organism>
<dbReference type="EMBL" id="NRRY01000017">
    <property type="protein sequence ID" value="MBK1619110.1"/>
    <property type="molecule type" value="Genomic_DNA"/>
</dbReference>
<evidence type="ECO:0000313" key="2">
    <source>
        <dbReference type="Proteomes" id="UP001138768"/>
    </source>
</evidence>
<name>A0A9X1B460_9GAMM</name>
<accession>A0A9X1B460</accession>
<dbReference type="AlphaFoldDB" id="A0A9X1B460"/>
<reference evidence="1 2" key="1">
    <citation type="journal article" date="2020" name="Microorganisms">
        <title>Osmotic Adaptation and Compatible Solute Biosynthesis of Phototrophic Bacteria as Revealed from Genome Analyses.</title>
        <authorList>
            <person name="Imhoff J.F."/>
            <person name="Rahn T."/>
            <person name="Kunzel S."/>
            <person name="Keller A."/>
            <person name="Neulinger S.C."/>
        </authorList>
    </citation>
    <scope>NUCLEOTIDE SEQUENCE [LARGE SCALE GENOMIC DNA]</scope>
    <source>
        <strain evidence="1 2">DSM 25653</strain>
    </source>
</reference>
<comment type="caution">
    <text evidence="1">The sequence shown here is derived from an EMBL/GenBank/DDBJ whole genome shotgun (WGS) entry which is preliminary data.</text>
</comment>
<gene>
    <name evidence="1" type="ORF">CKO42_11830</name>
</gene>
<dbReference type="RefSeq" id="WP_200244080.1">
    <property type="nucleotide sequence ID" value="NZ_NRRY01000017.1"/>
</dbReference>
<dbReference type="Proteomes" id="UP001138768">
    <property type="component" value="Unassembled WGS sequence"/>
</dbReference>
<keyword evidence="2" id="KW-1185">Reference proteome</keyword>